<sequence>MPLIPIALKQADREPNAHWCFIGDMRILFSYETPVAFERGSVRCVSKMRVTKTTRRQLSRLCAKWPAQEHDELLRLIADNLLVIIKDLKGGYDIVHESRQYNTILTDLVDMLGTLDDQDWDDVGRLKQAVDQVHSAALAAMLNLTGTRGDPKVLFSTTSSGILLKALADRVAASKLVPNPAVSR</sequence>
<protein>
    <submittedName>
        <fullName evidence="1">Uncharacterized protein</fullName>
    </submittedName>
</protein>
<reference evidence="1" key="1">
    <citation type="journal article" date="2015" name="Nature">
        <title>Complex archaea that bridge the gap between prokaryotes and eukaryotes.</title>
        <authorList>
            <person name="Spang A."/>
            <person name="Saw J.H."/>
            <person name="Jorgensen S.L."/>
            <person name="Zaremba-Niedzwiedzka K."/>
            <person name="Martijn J."/>
            <person name="Lind A.E."/>
            <person name="van Eijk R."/>
            <person name="Schleper C."/>
            <person name="Guy L."/>
            <person name="Ettema T.J."/>
        </authorList>
    </citation>
    <scope>NUCLEOTIDE SEQUENCE</scope>
</reference>
<organism evidence="1">
    <name type="scientific">marine sediment metagenome</name>
    <dbReference type="NCBI Taxonomy" id="412755"/>
    <lineage>
        <taxon>unclassified sequences</taxon>
        <taxon>metagenomes</taxon>
        <taxon>ecological metagenomes</taxon>
    </lineage>
</organism>
<name>A0A0F9P228_9ZZZZ</name>
<evidence type="ECO:0000313" key="1">
    <source>
        <dbReference type="EMBL" id="KKN24119.1"/>
    </source>
</evidence>
<proteinExistence type="predicted"/>
<comment type="caution">
    <text evidence="1">The sequence shown here is derived from an EMBL/GenBank/DDBJ whole genome shotgun (WGS) entry which is preliminary data.</text>
</comment>
<dbReference type="AlphaFoldDB" id="A0A0F9P228"/>
<accession>A0A0F9P228</accession>
<dbReference type="EMBL" id="LAZR01002908">
    <property type="protein sequence ID" value="KKN24119.1"/>
    <property type="molecule type" value="Genomic_DNA"/>
</dbReference>
<gene>
    <name evidence="1" type="ORF">LCGC14_0898080</name>
</gene>